<evidence type="ECO:0000313" key="7">
    <source>
        <dbReference type="Proteomes" id="UP000828390"/>
    </source>
</evidence>
<dbReference type="SUPFAM" id="SSF48371">
    <property type="entry name" value="ARM repeat"/>
    <property type="match status" value="1"/>
</dbReference>
<dbReference type="EMBL" id="JAIWYP010000015">
    <property type="protein sequence ID" value="KAH3705257.1"/>
    <property type="molecule type" value="Genomic_DNA"/>
</dbReference>
<dbReference type="Proteomes" id="UP000828390">
    <property type="component" value="Unassembled WGS sequence"/>
</dbReference>
<gene>
    <name evidence="6" type="ORF">DPMN_080325</name>
</gene>
<accession>A0A9D4BTR4</accession>
<name>A0A9D4BTR4_DREPO</name>
<dbReference type="Gene3D" id="1.25.10.10">
    <property type="entry name" value="Leucine-rich Repeat Variant"/>
    <property type="match status" value="1"/>
</dbReference>
<dbReference type="Pfam" id="PF00514">
    <property type="entry name" value="Arm"/>
    <property type="match status" value="3"/>
</dbReference>
<keyword evidence="7" id="KW-1185">Reference proteome</keyword>
<evidence type="ECO:0000256" key="5">
    <source>
        <dbReference type="SAM" id="MobiDB-lite"/>
    </source>
</evidence>
<feature type="region of interest" description="Disordered" evidence="5">
    <location>
        <begin position="56"/>
        <end position="88"/>
    </location>
</feature>
<sequence length="561" mass="62744">MAATLRTSDFRTVEVSGIQSACISQDLENLPDALKELVTNDNDQFLDEIERWDPEAARKAAGGRDTDVAEQKPALPGPALTSTSNSSIQTMQARPPANYGEITQEMVQNLYSDDLEKQKQATHMLKKLLSKGPNPPIDEVTSTGLIPRFVAFLETETLQFDAACVLTTICSGSSQHIGMVKNANAVPVFVRLLSSEREDLQEQAVLALGKIARVSPECRNIVLSEKILVPLLQLLRKGKSSLSMTKNAVWCLSKLCSGKILLPDFEKVSPSLPILAQLLQHTDKDVLLHSCKALRYLSHEQIQAVIESGVFSRLVELLHKARCQSVASAALRVFGNIVTDDDYQTQKDAVETKSTEYEKIEKSVDDPYCKRMGANSGQISVPPRHVPVNLHGLKGKILHLKDNIKKQQRELFDTDVLKCICALLNSGGGILHIRKFDEQNHPVEFKNLDTWWQGMESKIDKMLFCDDICNYYKLVGNQADCDLCLIVEPAEHLCIQKYNCFLPRETGVQNVKQYSLRQLLAERGDPGVLKDLPLIPKKYVFEKSDKDLMKETTQIQFKLLN</sequence>
<evidence type="ECO:0000256" key="3">
    <source>
        <dbReference type="ARBA" id="ARBA00022927"/>
    </source>
</evidence>
<dbReference type="InterPro" id="IPR000225">
    <property type="entry name" value="Armadillo"/>
</dbReference>
<dbReference type="PANTHER" id="PTHR23316">
    <property type="entry name" value="IMPORTIN ALPHA"/>
    <property type="match status" value="1"/>
</dbReference>
<organism evidence="6 7">
    <name type="scientific">Dreissena polymorpha</name>
    <name type="common">Zebra mussel</name>
    <name type="synonym">Mytilus polymorpha</name>
    <dbReference type="NCBI Taxonomy" id="45954"/>
    <lineage>
        <taxon>Eukaryota</taxon>
        <taxon>Metazoa</taxon>
        <taxon>Spiralia</taxon>
        <taxon>Lophotrochozoa</taxon>
        <taxon>Mollusca</taxon>
        <taxon>Bivalvia</taxon>
        <taxon>Autobranchia</taxon>
        <taxon>Heteroconchia</taxon>
        <taxon>Euheterodonta</taxon>
        <taxon>Imparidentia</taxon>
        <taxon>Neoheterodontei</taxon>
        <taxon>Myida</taxon>
        <taxon>Dreissenoidea</taxon>
        <taxon>Dreissenidae</taxon>
        <taxon>Dreissena</taxon>
    </lineage>
</organism>
<feature type="compositionally biased region" description="Basic and acidic residues" evidence="5">
    <location>
        <begin position="56"/>
        <end position="70"/>
    </location>
</feature>
<dbReference type="AlphaFoldDB" id="A0A9D4BTR4"/>
<dbReference type="InterPro" id="IPR016024">
    <property type="entry name" value="ARM-type_fold"/>
</dbReference>
<dbReference type="InterPro" id="IPR011989">
    <property type="entry name" value="ARM-like"/>
</dbReference>
<keyword evidence="3" id="KW-0653">Protein transport</keyword>
<protein>
    <submittedName>
        <fullName evidence="6">Uncharacterized protein</fullName>
    </submittedName>
</protein>
<proteinExistence type="inferred from homology"/>
<keyword evidence="2" id="KW-0813">Transport</keyword>
<evidence type="ECO:0000256" key="2">
    <source>
        <dbReference type="ARBA" id="ARBA00022448"/>
    </source>
</evidence>
<reference evidence="6" key="1">
    <citation type="journal article" date="2019" name="bioRxiv">
        <title>The Genome of the Zebra Mussel, Dreissena polymorpha: A Resource for Invasive Species Research.</title>
        <authorList>
            <person name="McCartney M.A."/>
            <person name="Auch B."/>
            <person name="Kono T."/>
            <person name="Mallez S."/>
            <person name="Zhang Y."/>
            <person name="Obille A."/>
            <person name="Becker A."/>
            <person name="Abrahante J.E."/>
            <person name="Garbe J."/>
            <person name="Badalamenti J.P."/>
            <person name="Herman A."/>
            <person name="Mangelson H."/>
            <person name="Liachko I."/>
            <person name="Sullivan S."/>
            <person name="Sone E.D."/>
            <person name="Koren S."/>
            <person name="Silverstein K.A.T."/>
            <person name="Beckman K.B."/>
            <person name="Gohl D.M."/>
        </authorList>
    </citation>
    <scope>NUCLEOTIDE SEQUENCE</scope>
    <source>
        <strain evidence="6">Duluth1</strain>
        <tissue evidence="6">Whole animal</tissue>
    </source>
</reference>
<evidence type="ECO:0000256" key="4">
    <source>
        <dbReference type="PROSITE-ProRule" id="PRU00259"/>
    </source>
</evidence>
<dbReference type="GO" id="GO:0015031">
    <property type="term" value="P:protein transport"/>
    <property type="evidence" value="ECO:0007669"/>
    <property type="project" value="UniProtKB-KW"/>
</dbReference>
<dbReference type="SMART" id="SM00185">
    <property type="entry name" value="ARM"/>
    <property type="match status" value="4"/>
</dbReference>
<reference evidence="6" key="2">
    <citation type="submission" date="2020-11" db="EMBL/GenBank/DDBJ databases">
        <authorList>
            <person name="McCartney M.A."/>
            <person name="Auch B."/>
            <person name="Kono T."/>
            <person name="Mallez S."/>
            <person name="Becker A."/>
            <person name="Gohl D.M."/>
            <person name="Silverstein K.A.T."/>
            <person name="Koren S."/>
            <person name="Bechman K.B."/>
            <person name="Herman A."/>
            <person name="Abrahante J.E."/>
            <person name="Garbe J."/>
        </authorList>
    </citation>
    <scope>NUCLEOTIDE SEQUENCE</scope>
    <source>
        <strain evidence="6">Duluth1</strain>
        <tissue evidence="6">Whole animal</tissue>
    </source>
</reference>
<dbReference type="PROSITE" id="PS50176">
    <property type="entry name" value="ARM_REPEAT"/>
    <property type="match status" value="1"/>
</dbReference>
<comment type="similarity">
    <text evidence="1">Belongs to the importin alpha family.</text>
</comment>
<feature type="repeat" description="ARM" evidence="4">
    <location>
        <begin position="184"/>
        <end position="212"/>
    </location>
</feature>
<comment type="caution">
    <text evidence="6">The sequence shown here is derived from an EMBL/GenBank/DDBJ whole genome shotgun (WGS) entry which is preliminary data.</text>
</comment>
<feature type="non-terminal residue" evidence="6">
    <location>
        <position position="1"/>
    </location>
</feature>
<evidence type="ECO:0000256" key="1">
    <source>
        <dbReference type="ARBA" id="ARBA00010394"/>
    </source>
</evidence>
<evidence type="ECO:0000313" key="6">
    <source>
        <dbReference type="EMBL" id="KAH3705257.1"/>
    </source>
</evidence>